<name>A0A938B226_UNCTE</name>
<organism evidence="1 2">
    <name type="scientific">Tectimicrobiota bacterium</name>
    <dbReference type="NCBI Taxonomy" id="2528274"/>
    <lineage>
        <taxon>Bacteria</taxon>
        <taxon>Pseudomonadati</taxon>
        <taxon>Nitrospinota/Tectimicrobiota group</taxon>
        <taxon>Candidatus Tectimicrobiota</taxon>
    </lineage>
</organism>
<accession>A0A938B226</accession>
<dbReference type="EMBL" id="VGLS01000630">
    <property type="protein sequence ID" value="MBM3225612.1"/>
    <property type="molecule type" value="Genomic_DNA"/>
</dbReference>
<comment type="caution">
    <text evidence="1">The sequence shown here is derived from an EMBL/GenBank/DDBJ whole genome shotgun (WGS) entry which is preliminary data.</text>
</comment>
<protein>
    <submittedName>
        <fullName evidence="1">Uncharacterized protein</fullName>
    </submittedName>
</protein>
<sequence>MARWKNNVFKLHPQHRWTARPGYRILVADKGAVRFNFPQSWVLVPDKASIQLYDRQPPHDDCRLEVSVMYLPERDWSGLPLARLVEEVADGDTRDILGRGEMHEIRRPNLEAAWLEMRFIDPGEQRAARSRVCLARRDTIQPLITCDFWADDAPRVEKVWHEVLRSLTLGEYVDDPTRG</sequence>
<reference evidence="1" key="1">
    <citation type="submission" date="2019-03" db="EMBL/GenBank/DDBJ databases">
        <title>Lake Tanganyika Metagenome-Assembled Genomes (MAGs).</title>
        <authorList>
            <person name="Tran P."/>
        </authorList>
    </citation>
    <scope>NUCLEOTIDE SEQUENCE</scope>
    <source>
        <strain evidence="1">K_DeepCast_65m_m2_066</strain>
    </source>
</reference>
<evidence type="ECO:0000313" key="1">
    <source>
        <dbReference type="EMBL" id="MBM3225612.1"/>
    </source>
</evidence>
<proteinExistence type="predicted"/>
<evidence type="ECO:0000313" key="2">
    <source>
        <dbReference type="Proteomes" id="UP000712673"/>
    </source>
</evidence>
<dbReference type="AlphaFoldDB" id="A0A938B226"/>
<gene>
    <name evidence="1" type="ORF">FJZ47_17685</name>
</gene>
<dbReference type="Proteomes" id="UP000712673">
    <property type="component" value="Unassembled WGS sequence"/>
</dbReference>